<dbReference type="EMBL" id="BKZW01000001">
    <property type="protein sequence ID" value="GER89095.1"/>
    <property type="molecule type" value="Genomic_DNA"/>
</dbReference>
<dbReference type="InterPro" id="IPR036322">
    <property type="entry name" value="WD40_repeat_dom_sf"/>
</dbReference>
<dbReference type="Gene3D" id="1.10.510.10">
    <property type="entry name" value="Transferase(Phosphotransferase) domain 1"/>
    <property type="match status" value="1"/>
</dbReference>
<dbReference type="Pfam" id="PF00069">
    <property type="entry name" value="Pkinase"/>
    <property type="match status" value="1"/>
</dbReference>
<evidence type="ECO:0000256" key="2">
    <source>
        <dbReference type="SAM" id="MobiDB-lite"/>
    </source>
</evidence>
<comment type="caution">
    <text evidence="4">The sequence shown here is derived from an EMBL/GenBank/DDBJ whole genome shotgun (WGS) entry which is preliminary data.</text>
</comment>
<organism evidence="4 5">
    <name type="scientific">Dictyobacter vulcani</name>
    <dbReference type="NCBI Taxonomy" id="2607529"/>
    <lineage>
        <taxon>Bacteria</taxon>
        <taxon>Bacillati</taxon>
        <taxon>Chloroflexota</taxon>
        <taxon>Ktedonobacteria</taxon>
        <taxon>Ktedonobacterales</taxon>
        <taxon>Dictyobacteraceae</taxon>
        <taxon>Dictyobacter</taxon>
    </lineage>
</organism>
<dbReference type="Proteomes" id="UP000326912">
    <property type="component" value="Unassembled WGS sequence"/>
</dbReference>
<feature type="repeat" description="WD" evidence="1">
    <location>
        <begin position="583"/>
        <end position="624"/>
    </location>
</feature>
<dbReference type="SUPFAM" id="SSF50978">
    <property type="entry name" value="WD40 repeat-like"/>
    <property type="match status" value="1"/>
</dbReference>
<dbReference type="InterPro" id="IPR015943">
    <property type="entry name" value="WD40/YVTN_repeat-like_dom_sf"/>
</dbReference>
<dbReference type="AlphaFoldDB" id="A0A5J4KMI1"/>
<evidence type="ECO:0000313" key="5">
    <source>
        <dbReference type="Proteomes" id="UP000326912"/>
    </source>
</evidence>
<dbReference type="PANTHER" id="PTHR19879:SF9">
    <property type="entry name" value="TRANSCRIPTION INITIATION FACTOR TFIID SUBUNIT 5"/>
    <property type="match status" value="1"/>
</dbReference>
<dbReference type="InterPro" id="IPR001680">
    <property type="entry name" value="WD40_rpt"/>
</dbReference>
<sequence>MADQLVLIGKQVGDYRLERLIGRGSTTEVYEGRHIQSQRQMAVKIWHTQLGEAERQTFLRELQMISKMSHTHLLDILQYDVQYNVPITYMELLPNGALRQRLKEGQRVPLSLVVTYIKQLAQALQYLHDNKLTHLNVKPENLLLDGQNNVVLADIWIPAIAHHFASSTRQFGLNNIPYMAPELFQNQSSPASDQYALAVIVYEWLSGWPPFQGKPATLVEQHRLMDPPSLREKVENISEEVERVVLKALSKDPQKRFADITAFANALEAASYQKASAQKTYVTAPARPVTVPGQRTAAFQPNSSPSHSSPSHASPSHASSSHSSSSHSSSSHSSPSHSSPSQPGVQQSKTNQTVMPVSPLCILKEPITSLDWSPDGNYIVTVGSGRVVSIWDVAAKKAVQTYQRHRGKIQRVAWGPQQMRHTIASASSEGNIQIWNAKSGMQLASWLEDAPIQNIAWSPDGQFLVSINIAGDNIKIWDAKTSKLVAHYRSKIQHLQVLDWSADGTYIVAGNTEGSMQMWFVGIAMKDNREAFQREQTRVYQRTAVNAIKALAWAPNKGLLAYGGSSAGVDIWNPITGISPVHYDQHKDQINAISWSPDGSSIASASSDTSVQVWESNKGKAICMYRGHSESVNTVKWSPNGNG</sequence>
<dbReference type="SUPFAM" id="SSF56112">
    <property type="entry name" value="Protein kinase-like (PK-like)"/>
    <property type="match status" value="1"/>
</dbReference>
<evidence type="ECO:0000259" key="3">
    <source>
        <dbReference type="PROSITE" id="PS50011"/>
    </source>
</evidence>
<dbReference type="Gene3D" id="2.130.10.10">
    <property type="entry name" value="YVTN repeat-like/Quinoprotein amine dehydrogenase"/>
    <property type="match status" value="2"/>
</dbReference>
<name>A0A5J4KMI1_9CHLR</name>
<dbReference type="GO" id="GO:0005524">
    <property type="term" value="F:ATP binding"/>
    <property type="evidence" value="ECO:0007669"/>
    <property type="project" value="InterPro"/>
</dbReference>
<dbReference type="Pfam" id="PF00400">
    <property type="entry name" value="WD40"/>
    <property type="match status" value="3"/>
</dbReference>
<proteinExistence type="predicted"/>
<protein>
    <recommendedName>
        <fullName evidence="3">Protein kinase domain-containing protein</fullName>
    </recommendedName>
</protein>
<feature type="compositionally biased region" description="Polar residues" evidence="2">
    <location>
        <begin position="342"/>
        <end position="351"/>
    </location>
</feature>
<feature type="compositionally biased region" description="Low complexity" evidence="2">
    <location>
        <begin position="303"/>
        <end position="341"/>
    </location>
</feature>
<feature type="repeat" description="WD" evidence="1">
    <location>
        <begin position="367"/>
        <end position="401"/>
    </location>
</feature>
<dbReference type="PROSITE" id="PS50294">
    <property type="entry name" value="WD_REPEATS_REGION"/>
    <property type="match status" value="2"/>
</dbReference>
<keyword evidence="5" id="KW-1185">Reference proteome</keyword>
<evidence type="ECO:0000256" key="1">
    <source>
        <dbReference type="PROSITE-ProRule" id="PRU00221"/>
    </source>
</evidence>
<feature type="repeat" description="WD" evidence="1">
    <location>
        <begin position="402"/>
        <end position="445"/>
    </location>
</feature>
<dbReference type="GO" id="GO:0004672">
    <property type="term" value="F:protein kinase activity"/>
    <property type="evidence" value="ECO:0007669"/>
    <property type="project" value="InterPro"/>
</dbReference>
<feature type="domain" description="Protein kinase" evidence="3">
    <location>
        <begin position="15"/>
        <end position="268"/>
    </location>
</feature>
<accession>A0A5J4KMI1</accession>
<dbReference type="Pfam" id="PF08662">
    <property type="entry name" value="eIF2A"/>
    <property type="match status" value="1"/>
</dbReference>
<dbReference type="CDD" id="cd00200">
    <property type="entry name" value="WD40"/>
    <property type="match status" value="1"/>
</dbReference>
<reference evidence="4 5" key="1">
    <citation type="submission" date="2019-10" db="EMBL/GenBank/DDBJ databases">
        <title>Dictyobacter vulcani sp. nov., within the class Ktedonobacteria, isolated from soil of volcanic Mt. Zao.</title>
        <authorList>
            <person name="Zheng Y."/>
            <person name="Wang C.M."/>
            <person name="Sakai Y."/>
            <person name="Abe K."/>
            <person name="Yokota A."/>
            <person name="Yabe S."/>
        </authorList>
    </citation>
    <scope>NUCLEOTIDE SEQUENCE [LARGE SCALE GENOMIC DNA]</scope>
    <source>
        <strain evidence="4 5">W12</strain>
    </source>
</reference>
<dbReference type="PANTHER" id="PTHR19879">
    <property type="entry name" value="TRANSCRIPTION INITIATION FACTOR TFIID"/>
    <property type="match status" value="1"/>
</dbReference>
<dbReference type="CDD" id="cd14014">
    <property type="entry name" value="STKc_PknB_like"/>
    <property type="match status" value="1"/>
</dbReference>
<dbReference type="InterPro" id="IPR000719">
    <property type="entry name" value="Prot_kinase_dom"/>
</dbReference>
<feature type="region of interest" description="Disordered" evidence="2">
    <location>
        <begin position="295"/>
        <end position="351"/>
    </location>
</feature>
<dbReference type="InterPro" id="IPR011009">
    <property type="entry name" value="Kinase-like_dom_sf"/>
</dbReference>
<dbReference type="SMART" id="SM00320">
    <property type="entry name" value="WD40"/>
    <property type="match status" value="6"/>
</dbReference>
<dbReference type="InterPro" id="IPR013979">
    <property type="entry name" value="TIF_beta_prop-like"/>
</dbReference>
<dbReference type="PROSITE" id="PS50011">
    <property type="entry name" value="PROTEIN_KINASE_DOM"/>
    <property type="match status" value="1"/>
</dbReference>
<dbReference type="RefSeq" id="WP_151756907.1">
    <property type="nucleotide sequence ID" value="NZ_BKZW01000001.1"/>
</dbReference>
<gene>
    <name evidence="4" type="ORF">KDW_32570</name>
</gene>
<keyword evidence="1" id="KW-0853">WD repeat</keyword>
<evidence type="ECO:0000313" key="4">
    <source>
        <dbReference type="EMBL" id="GER89095.1"/>
    </source>
</evidence>
<dbReference type="PROSITE" id="PS50082">
    <property type="entry name" value="WD_REPEATS_2"/>
    <property type="match status" value="3"/>
</dbReference>